<proteinExistence type="predicted"/>
<dbReference type="InterPro" id="IPR003673">
    <property type="entry name" value="CoA-Trfase_fam_III"/>
</dbReference>
<evidence type="ECO:0000313" key="2">
    <source>
        <dbReference type="EMBL" id="WSD09744.1"/>
    </source>
</evidence>
<reference evidence="2 3" key="1">
    <citation type="submission" date="2022-10" db="EMBL/GenBank/DDBJ databases">
        <title>The complete genomes of actinobacterial strains from the NBC collection.</title>
        <authorList>
            <person name="Joergensen T.S."/>
            <person name="Alvarez Arevalo M."/>
            <person name="Sterndorff E.B."/>
            <person name="Faurdal D."/>
            <person name="Vuksanovic O."/>
            <person name="Mourched A.-S."/>
            <person name="Charusanti P."/>
            <person name="Shaw S."/>
            <person name="Blin K."/>
            <person name="Weber T."/>
        </authorList>
    </citation>
    <scope>NUCLEOTIDE SEQUENCE [LARGE SCALE GENOMIC DNA]</scope>
    <source>
        <strain evidence="2 3">NBC 01753</strain>
    </source>
</reference>
<dbReference type="GO" id="GO:0016740">
    <property type="term" value="F:transferase activity"/>
    <property type="evidence" value="ECO:0007669"/>
    <property type="project" value="UniProtKB-KW"/>
</dbReference>
<dbReference type="Proteomes" id="UP001335325">
    <property type="component" value="Chromosome"/>
</dbReference>
<dbReference type="Gene3D" id="3.30.1540.10">
    <property type="entry name" value="formyl-coa transferase, domain 3"/>
    <property type="match status" value="1"/>
</dbReference>
<dbReference type="InterPro" id="IPR023606">
    <property type="entry name" value="CoA-Trfase_III_dom_1_sf"/>
</dbReference>
<dbReference type="EMBL" id="CP109134">
    <property type="protein sequence ID" value="WSD09744.1"/>
    <property type="molecule type" value="Genomic_DNA"/>
</dbReference>
<dbReference type="Gene3D" id="3.40.50.10540">
    <property type="entry name" value="Crotonobetainyl-coa:carnitine coa-transferase, domain 1"/>
    <property type="match status" value="1"/>
</dbReference>
<sequence length="393" mass="42568">MVVDLSRALAGPQATMMLADLGARVIKVESPDGDDSRHWGPPFVGDDGISTYFLSCNRNKESVTANLKSEEGRSFLTALLQVADVLVENFRPGVLERLGFGEQRLRELNPRLVICSLTGFGHDGPEWQRAGYDQIAQGEAGLMSLTGPAGEPTKVGVPIGDLLAGMNGAYGIVAALFERERTGRGRVVRASLLSSIVGAHAFQGTRYTVAGQVPTGEGNHHPSIAPYGIFRTADVSIQIACGNDAIWRRLCQVLDLFVEDPRFASNQLRVQHRDRVTAVLETVLRGAPADHWLKLLEHAGVPAGRVRTLDEVYAWDQTRSQGLLVEVDHPTLGPVELPGPALRFDDNPYAGAREHHTHPPLLGEHDDSVRAWLGLTSAALDPGDKPWASTRPA</sequence>
<gene>
    <name evidence="2" type="ORF">OIE73_31105</name>
</gene>
<name>A0ABZ1GUF4_9ACTN</name>
<dbReference type="PANTHER" id="PTHR48207:SF3">
    <property type="entry name" value="SUCCINATE--HYDROXYMETHYLGLUTARATE COA-TRANSFERASE"/>
    <property type="match status" value="1"/>
</dbReference>
<dbReference type="PANTHER" id="PTHR48207">
    <property type="entry name" value="SUCCINATE--HYDROXYMETHYLGLUTARATE COA-TRANSFERASE"/>
    <property type="match status" value="1"/>
</dbReference>
<dbReference type="RefSeq" id="WP_326755486.1">
    <property type="nucleotide sequence ID" value="NZ_CP109134.1"/>
</dbReference>
<organism evidence="2 3">
    <name type="scientific">Streptomyces hirsutus</name>
    <dbReference type="NCBI Taxonomy" id="35620"/>
    <lineage>
        <taxon>Bacteria</taxon>
        <taxon>Bacillati</taxon>
        <taxon>Actinomycetota</taxon>
        <taxon>Actinomycetes</taxon>
        <taxon>Kitasatosporales</taxon>
        <taxon>Streptomycetaceae</taxon>
        <taxon>Streptomyces</taxon>
    </lineage>
</organism>
<accession>A0ABZ1GUF4</accession>
<dbReference type="SUPFAM" id="SSF89796">
    <property type="entry name" value="CoA-transferase family III (CaiB/BaiF)"/>
    <property type="match status" value="1"/>
</dbReference>
<dbReference type="Pfam" id="PF02515">
    <property type="entry name" value="CoA_transf_3"/>
    <property type="match status" value="1"/>
</dbReference>
<dbReference type="InterPro" id="IPR044855">
    <property type="entry name" value="CoA-Trfase_III_dom3_sf"/>
</dbReference>
<evidence type="ECO:0000256" key="1">
    <source>
        <dbReference type="ARBA" id="ARBA00022679"/>
    </source>
</evidence>
<dbReference type="InterPro" id="IPR050483">
    <property type="entry name" value="CoA-transferase_III_domain"/>
</dbReference>
<evidence type="ECO:0000313" key="3">
    <source>
        <dbReference type="Proteomes" id="UP001335325"/>
    </source>
</evidence>
<keyword evidence="1 2" id="KW-0808">Transferase</keyword>
<dbReference type="GeneID" id="91547117"/>
<protein>
    <submittedName>
        <fullName evidence="2">CoA transferase</fullName>
    </submittedName>
</protein>
<keyword evidence="3" id="KW-1185">Reference proteome</keyword>